<evidence type="ECO:0000313" key="5">
    <source>
        <dbReference type="Proteomes" id="UP001212008"/>
    </source>
</evidence>
<dbReference type="EMBL" id="JAQKRA010000004">
    <property type="protein sequence ID" value="MDB6492023.1"/>
    <property type="molecule type" value="Genomic_DNA"/>
</dbReference>
<accession>A0ABD4WA48</accession>
<sequence>MATLGRGEEFADFARIEEATGAVFYFALPHHPWQRGTNENTNGLVREYFPKGTDFCISSN</sequence>
<dbReference type="Proteomes" id="UP001212008">
    <property type="component" value="Unassembled WGS sequence"/>
</dbReference>
<evidence type="ECO:0000256" key="2">
    <source>
        <dbReference type="ARBA" id="ARBA00006363"/>
    </source>
</evidence>
<dbReference type="InterPro" id="IPR012337">
    <property type="entry name" value="RNaseH-like_sf"/>
</dbReference>
<gene>
    <name evidence="4" type="ORF">PMN70_07425</name>
</gene>
<comment type="function">
    <text evidence="1">Required for the transposition of the insertion element.</text>
</comment>
<dbReference type="InterPro" id="IPR001598">
    <property type="entry name" value="Transposase_IS30_CS"/>
</dbReference>
<dbReference type="InterPro" id="IPR053392">
    <property type="entry name" value="Transposase_IS30-like"/>
</dbReference>
<organism evidence="4 5">
    <name type="scientific">Bifidobacterium pseudocatenulatum</name>
    <dbReference type="NCBI Taxonomy" id="28026"/>
    <lineage>
        <taxon>Bacteria</taxon>
        <taxon>Bacillati</taxon>
        <taxon>Actinomycetota</taxon>
        <taxon>Actinomycetes</taxon>
        <taxon>Bifidobacteriales</taxon>
        <taxon>Bifidobacteriaceae</taxon>
        <taxon>Bifidobacterium</taxon>
    </lineage>
</organism>
<dbReference type="PROSITE" id="PS50994">
    <property type="entry name" value="INTEGRASE"/>
    <property type="match status" value="1"/>
</dbReference>
<dbReference type="PANTHER" id="PTHR10948">
    <property type="entry name" value="TRANSPOSASE"/>
    <property type="match status" value="1"/>
</dbReference>
<dbReference type="PROSITE" id="PS01043">
    <property type="entry name" value="TRANSPOSASE_IS30"/>
    <property type="match status" value="1"/>
</dbReference>
<protein>
    <submittedName>
        <fullName evidence="4">IS30 family transposase</fullName>
    </submittedName>
</protein>
<evidence type="ECO:0000256" key="1">
    <source>
        <dbReference type="ARBA" id="ARBA00002190"/>
    </source>
</evidence>
<name>A0ABD4WA48_BIFPS</name>
<reference evidence="4 5" key="1">
    <citation type="submission" date="2023-01" db="EMBL/GenBank/DDBJ databases">
        <title>Human gut microbiome strain richness.</title>
        <authorList>
            <person name="Chen-Liaw A."/>
        </authorList>
    </citation>
    <scope>NUCLEOTIDE SEQUENCE [LARGE SCALE GENOMIC DNA]</scope>
    <source>
        <strain evidence="4 5">RTP21311st1_C8_RTP21311_201001</strain>
    </source>
</reference>
<comment type="caution">
    <text evidence="4">The sequence shown here is derived from an EMBL/GenBank/DDBJ whole genome shotgun (WGS) entry which is preliminary data.</text>
</comment>
<dbReference type="AlphaFoldDB" id="A0ABD4WA48"/>
<proteinExistence type="inferred from homology"/>
<dbReference type="SUPFAM" id="SSF53098">
    <property type="entry name" value="Ribonuclease H-like"/>
    <property type="match status" value="1"/>
</dbReference>
<dbReference type="InterPro" id="IPR001584">
    <property type="entry name" value="Integrase_cat-core"/>
</dbReference>
<evidence type="ECO:0000313" key="4">
    <source>
        <dbReference type="EMBL" id="MDB6492023.1"/>
    </source>
</evidence>
<feature type="domain" description="Integrase catalytic" evidence="3">
    <location>
        <begin position="1"/>
        <end position="60"/>
    </location>
</feature>
<comment type="similarity">
    <text evidence="2">Belongs to the transposase IS30 family.</text>
</comment>
<dbReference type="InterPro" id="IPR051917">
    <property type="entry name" value="Transposase-Integrase"/>
</dbReference>
<dbReference type="NCBIfam" id="NF033563">
    <property type="entry name" value="transpos_IS30"/>
    <property type="match status" value="1"/>
</dbReference>
<evidence type="ECO:0000259" key="3">
    <source>
        <dbReference type="PROSITE" id="PS50994"/>
    </source>
</evidence>
<dbReference type="PANTHER" id="PTHR10948:SF23">
    <property type="entry name" value="TRANSPOSASE INSI FOR INSERTION SEQUENCE ELEMENT IS30A-RELATED"/>
    <property type="match status" value="1"/>
</dbReference>